<feature type="domain" description="Signal transduction histidine kinase dimerisation/phosphoacceptor" evidence="4">
    <location>
        <begin position="155"/>
        <end position="222"/>
    </location>
</feature>
<dbReference type="Gene3D" id="1.10.287.130">
    <property type="match status" value="1"/>
</dbReference>
<gene>
    <name evidence="5" type="ORF">C7C56_005860</name>
</gene>
<evidence type="ECO:0000259" key="4">
    <source>
        <dbReference type="SMART" id="SM00388"/>
    </source>
</evidence>
<evidence type="ECO:0000256" key="3">
    <source>
        <dbReference type="SAM" id="MobiDB-lite"/>
    </source>
</evidence>
<feature type="non-terminal residue" evidence="5">
    <location>
        <position position="239"/>
    </location>
</feature>
<keyword evidence="5" id="KW-0808">Transferase</keyword>
<feature type="compositionally biased region" description="Low complexity" evidence="3">
    <location>
        <begin position="219"/>
        <end position="232"/>
    </location>
</feature>
<dbReference type="InterPro" id="IPR000014">
    <property type="entry name" value="PAS"/>
</dbReference>
<proteinExistence type="predicted"/>
<dbReference type="Pfam" id="PF00512">
    <property type="entry name" value="HisKA"/>
    <property type="match status" value="1"/>
</dbReference>
<evidence type="ECO:0000313" key="6">
    <source>
        <dbReference type="Proteomes" id="UP000241421"/>
    </source>
</evidence>
<dbReference type="Proteomes" id="UP000241421">
    <property type="component" value="Unassembled WGS sequence"/>
</dbReference>
<reference evidence="5 6" key="1">
    <citation type="submission" date="2018-04" db="EMBL/GenBank/DDBJ databases">
        <title>Massilia violaceinigra sp. nov., a novel purple-pigmented bacterium isolated from Tianshan glacier, Xinjiang, China.</title>
        <authorList>
            <person name="Wang H."/>
        </authorList>
    </citation>
    <scope>NUCLEOTIDE SEQUENCE [LARGE SCALE GENOMIC DNA]</scope>
    <source>
        <strain evidence="5 6">B448-2</strain>
    </source>
</reference>
<dbReference type="NCBIfam" id="TIGR00229">
    <property type="entry name" value="sensory_box"/>
    <property type="match status" value="1"/>
</dbReference>
<dbReference type="SMART" id="SM00388">
    <property type="entry name" value="HisKA"/>
    <property type="match status" value="1"/>
</dbReference>
<keyword evidence="5" id="KW-0418">Kinase</keyword>
<comment type="catalytic activity">
    <reaction evidence="1">
        <text>ATP + protein L-histidine = ADP + protein N-phospho-L-histidine.</text>
        <dbReference type="EC" id="2.7.13.3"/>
    </reaction>
</comment>
<dbReference type="Gene3D" id="3.30.450.20">
    <property type="entry name" value="PAS domain"/>
    <property type="match status" value="1"/>
</dbReference>
<dbReference type="RefSeq" id="WP_181373040.1">
    <property type="nucleotide sequence ID" value="NZ_PXWF02000075.1"/>
</dbReference>
<dbReference type="CDD" id="cd00082">
    <property type="entry name" value="HisKA"/>
    <property type="match status" value="1"/>
</dbReference>
<dbReference type="AlphaFoldDB" id="A0A2U2I4R4"/>
<sequence length="239" mass="25675">MTRPENPHPAPGGQARSNGDPANRGAPDHLHFRAIAELEGDVAFVIDCGSGLPGYISPAIETLLGYSADECARHPDGWPAALAGLCAGLPQRLQRLADGDLTRLRVVRRFALSHRDGREVTVEAVSVLLQNNGEAPHALVGRLRDIGPRIAREAARGCFARMLNHEFRTPLSTIDGAIQRLEATGAGADEPTRRRYRKIGEAVERLIGLLDEHLSPERAAAAGARHAPDTAAPRALLEQ</sequence>
<comment type="caution">
    <text evidence="5">The sequence shown here is derived from an EMBL/GenBank/DDBJ whole genome shotgun (WGS) entry which is preliminary data.</text>
</comment>
<dbReference type="SUPFAM" id="SSF47384">
    <property type="entry name" value="Homodimeric domain of signal transducing histidine kinase"/>
    <property type="match status" value="1"/>
</dbReference>
<keyword evidence="6" id="KW-1185">Reference proteome</keyword>
<dbReference type="EMBL" id="PXWF02000075">
    <property type="protein sequence ID" value="PWF54662.1"/>
    <property type="molecule type" value="Genomic_DNA"/>
</dbReference>
<organism evidence="5 6">
    <name type="scientific">Massilia glaciei</name>
    <dbReference type="NCBI Taxonomy" id="1524097"/>
    <lineage>
        <taxon>Bacteria</taxon>
        <taxon>Pseudomonadati</taxon>
        <taxon>Pseudomonadota</taxon>
        <taxon>Betaproteobacteria</taxon>
        <taxon>Burkholderiales</taxon>
        <taxon>Oxalobacteraceae</taxon>
        <taxon>Telluria group</taxon>
        <taxon>Massilia</taxon>
    </lineage>
</organism>
<name>A0A2U2I4R4_9BURK</name>
<feature type="region of interest" description="Disordered" evidence="3">
    <location>
        <begin position="1"/>
        <end position="27"/>
    </location>
</feature>
<accession>A0A2U2I4R4</accession>
<dbReference type="InterPro" id="IPR003661">
    <property type="entry name" value="HisK_dim/P_dom"/>
</dbReference>
<dbReference type="SUPFAM" id="SSF55785">
    <property type="entry name" value="PYP-like sensor domain (PAS domain)"/>
    <property type="match status" value="1"/>
</dbReference>
<evidence type="ECO:0000313" key="5">
    <source>
        <dbReference type="EMBL" id="PWF54662.1"/>
    </source>
</evidence>
<dbReference type="InterPro" id="IPR036097">
    <property type="entry name" value="HisK_dim/P_sf"/>
</dbReference>
<dbReference type="EC" id="2.7.13.3" evidence="2"/>
<evidence type="ECO:0000256" key="1">
    <source>
        <dbReference type="ARBA" id="ARBA00000085"/>
    </source>
</evidence>
<feature type="region of interest" description="Disordered" evidence="3">
    <location>
        <begin position="219"/>
        <end position="239"/>
    </location>
</feature>
<dbReference type="InterPro" id="IPR035965">
    <property type="entry name" value="PAS-like_dom_sf"/>
</dbReference>
<evidence type="ECO:0000256" key="2">
    <source>
        <dbReference type="ARBA" id="ARBA00012438"/>
    </source>
</evidence>
<protein>
    <recommendedName>
        <fullName evidence="2">histidine kinase</fullName>
        <ecNumber evidence="2">2.7.13.3</ecNumber>
    </recommendedName>
</protein>
<dbReference type="GO" id="GO:0000155">
    <property type="term" value="F:phosphorelay sensor kinase activity"/>
    <property type="evidence" value="ECO:0007669"/>
    <property type="project" value="InterPro"/>
</dbReference>
<dbReference type="CDD" id="cd00130">
    <property type="entry name" value="PAS"/>
    <property type="match status" value="1"/>
</dbReference>